<sequence length="169" mass="18825">MLKLPLSLLRSEIKFKKTILVKSVPSEVSSSLIAAPLIARSEIKFKKPSCQLHLFIASEGNQIQETILLVSVASERSVLSQPVAPLHCLRRRPDSADANSGKVSLIWQNRGCRSDQGSCAEGFVLDDKCDPRHSKVSQKNIFVSWMVDIDHPSYSPDLVSHETFTIFLH</sequence>
<reference evidence="1 2" key="1">
    <citation type="journal article" date="2019" name="Sci. Rep.">
        <title>Orb-weaving spider Araneus ventricosus genome elucidates the spidroin gene catalogue.</title>
        <authorList>
            <person name="Kono N."/>
            <person name="Nakamura H."/>
            <person name="Ohtoshi R."/>
            <person name="Moran D.A.P."/>
            <person name="Shinohara A."/>
            <person name="Yoshida Y."/>
            <person name="Fujiwara M."/>
            <person name="Mori M."/>
            <person name="Tomita M."/>
            <person name="Arakawa K."/>
        </authorList>
    </citation>
    <scope>NUCLEOTIDE SEQUENCE [LARGE SCALE GENOMIC DNA]</scope>
</reference>
<evidence type="ECO:0000313" key="1">
    <source>
        <dbReference type="EMBL" id="GBN23295.1"/>
    </source>
</evidence>
<dbReference type="AlphaFoldDB" id="A0A4Y2M859"/>
<name>A0A4Y2M859_ARAVE</name>
<proteinExistence type="predicted"/>
<protein>
    <submittedName>
        <fullName evidence="1">Uncharacterized protein</fullName>
    </submittedName>
</protein>
<evidence type="ECO:0000313" key="2">
    <source>
        <dbReference type="Proteomes" id="UP000499080"/>
    </source>
</evidence>
<gene>
    <name evidence="1" type="ORF">AVEN_12446_1</name>
</gene>
<dbReference type="Proteomes" id="UP000499080">
    <property type="component" value="Unassembled WGS sequence"/>
</dbReference>
<comment type="caution">
    <text evidence="1">The sequence shown here is derived from an EMBL/GenBank/DDBJ whole genome shotgun (WGS) entry which is preliminary data.</text>
</comment>
<dbReference type="EMBL" id="BGPR01006976">
    <property type="protein sequence ID" value="GBN23295.1"/>
    <property type="molecule type" value="Genomic_DNA"/>
</dbReference>
<keyword evidence="2" id="KW-1185">Reference proteome</keyword>
<accession>A0A4Y2M859</accession>
<organism evidence="1 2">
    <name type="scientific">Araneus ventricosus</name>
    <name type="common">Orbweaver spider</name>
    <name type="synonym">Epeira ventricosa</name>
    <dbReference type="NCBI Taxonomy" id="182803"/>
    <lineage>
        <taxon>Eukaryota</taxon>
        <taxon>Metazoa</taxon>
        <taxon>Ecdysozoa</taxon>
        <taxon>Arthropoda</taxon>
        <taxon>Chelicerata</taxon>
        <taxon>Arachnida</taxon>
        <taxon>Araneae</taxon>
        <taxon>Araneomorphae</taxon>
        <taxon>Entelegynae</taxon>
        <taxon>Araneoidea</taxon>
        <taxon>Araneidae</taxon>
        <taxon>Araneus</taxon>
    </lineage>
</organism>